<evidence type="ECO:0000313" key="8">
    <source>
        <dbReference type="EMBL" id="MBO0334283.1"/>
    </source>
</evidence>
<sequence>MAEKFAVKKGDKVVVLTGKDKGRTGEVLSVLRKDRRVLVSGINMVKRHTKPSQADQGGIVEKEATIHISNIALQDPKDGKATRVGYKNLDDGRKVRFAKRSGEVIDI</sequence>
<dbReference type="PANTHER" id="PTHR12903">
    <property type="entry name" value="MITOCHONDRIAL RIBOSOMAL PROTEIN L24"/>
    <property type="match status" value="1"/>
</dbReference>
<evidence type="ECO:0000256" key="4">
    <source>
        <dbReference type="ARBA" id="ARBA00035206"/>
    </source>
</evidence>
<dbReference type="InterPro" id="IPR005824">
    <property type="entry name" value="KOW"/>
</dbReference>
<evidence type="ECO:0000256" key="5">
    <source>
        <dbReference type="HAMAP-Rule" id="MF_01326"/>
    </source>
</evidence>
<dbReference type="EMBL" id="JAFLNC010000004">
    <property type="protein sequence ID" value="MBO0334283.1"/>
    <property type="molecule type" value="Genomic_DNA"/>
</dbReference>
<proteinExistence type="inferred from homology"/>
<dbReference type="GO" id="GO:0005840">
    <property type="term" value="C:ribosome"/>
    <property type="evidence" value="ECO:0007669"/>
    <property type="project" value="UniProtKB-KW"/>
</dbReference>
<accession>A0ABS3F7H9</accession>
<keyword evidence="3 5" id="KW-0687">Ribonucleoprotein</keyword>
<dbReference type="CDD" id="cd06089">
    <property type="entry name" value="KOW_RPL26"/>
    <property type="match status" value="1"/>
</dbReference>
<feature type="domain" description="KOW" evidence="7">
    <location>
        <begin position="6"/>
        <end position="33"/>
    </location>
</feature>
<protein>
    <recommendedName>
        <fullName evidence="4 5">Large ribosomal subunit protein uL24</fullName>
    </recommendedName>
</protein>
<keyword evidence="2 5" id="KW-0689">Ribosomal protein</keyword>
<dbReference type="RefSeq" id="WP_207045927.1">
    <property type="nucleotide sequence ID" value="NZ_JAFLNC010000004.1"/>
</dbReference>
<comment type="subunit">
    <text evidence="5">Part of the 50S ribosomal subunit.</text>
</comment>
<organism evidence="8 9">
    <name type="scientific">Sneathiella sedimenti</name>
    <dbReference type="NCBI Taxonomy" id="2816034"/>
    <lineage>
        <taxon>Bacteria</taxon>
        <taxon>Pseudomonadati</taxon>
        <taxon>Pseudomonadota</taxon>
        <taxon>Alphaproteobacteria</taxon>
        <taxon>Sneathiellales</taxon>
        <taxon>Sneathiellaceae</taxon>
        <taxon>Sneathiella</taxon>
    </lineage>
</organism>
<evidence type="ECO:0000256" key="3">
    <source>
        <dbReference type="ARBA" id="ARBA00023274"/>
    </source>
</evidence>
<reference evidence="8 9" key="1">
    <citation type="submission" date="2021-03" db="EMBL/GenBank/DDBJ databases">
        <title>Sneathiella sp. CAU 1612 isolated from Kang Won-do.</title>
        <authorList>
            <person name="Kim W."/>
        </authorList>
    </citation>
    <scope>NUCLEOTIDE SEQUENCE [LARGE SCALE GENOMIC DNA]</scope>
    <source>
        <strain evidence="8 9">CAU 1612</strain>
    </source>
</reference>
<comment type="function">
    <text evidence="5">One of the proteins that surrounds the polypeptide exit tunnel on the outside of the subunit.</text>
</comment>
<dbReference type="InterPro" id="IPR057264">
    <property type="entry name" value="Ribosomal_uL24_C"/>
</dbReference>
<dbReference type="InterPro" id="IPR041988">
    <property type="entry name" value="Ribosomal_uL24_KOW"/>
</dbReference>
<dbReference type="Gene3D" id="2.30.30.30">
    <property type="match status" value="1"/>
</dbReference>
<dbReference type="HAMAP" id="MF_01326_B">
    <property type="entry name" value="Ribosomal_uL24_B"/>
    <property type="match status" value="1"/>
</dbReference>
<evidence type="ECO:0000313" key="9">
    <source>
        <dbReference type="Proteomes" id="UP000664761"/>
    </source>
</evidence>
<evidence type="ECO:0000256" key="1">
    <source>
        <dbReference type="ARBA" id="ARBA00010618"/>
    </source>
</evidence>
<dbReference type="Pfam" id="PF17136">
    <property type="entry name" value="ribosomal_L24"/>
    <property type="match status" value="1"/>
</dbReference>
<comment type="caution">
    <text evidence="8">The sequence shown here is derived from an EMBL/GenBank/DDBJ whole genome shotgun (WGS) entry which is preliminary data.</text>
</comment>
<dbReference type="Proteomes" id="UP000664761">
    <property type="component" value="Unassembled WGS sequence"/>
</dbReference>
<keyword evidence="5" id="KW-0694">RNA-binding</keyword>
<evidence type="ECO:0000256" key="2">
    <source>
        <dbReference type="ARBA" id="ARBA00022980"/>
    </source>
</evidence>
<dbReference type="NCBIfam" id="TIGR01079">
    <property type="entry name" value="rplX_bact"/>
    <property type="match status" value="1"/>
</dbReference>
<dbReference type="PROSITE" id="PS01108">
    <property type="entry name" value="RIBOSOMAL_L24"/>
    <property type="match status" value="1"/>
</dbReference>
<dbReference type="InterPro" id="IPR008991">
    <property type="entry name" value="Translation_prot_SH3-like_sf"/>
</dbReference>
<dbReference type="SMART" id="SM00739">
    <property type="entry name" value="KOW"/>
    <property type="match status" value="1"/>
</dbReference>
<comment type="similarity">
    <text evidence="1 5 6">Belongs to the universal ribosomal protein uL24 family.</text>
</comment>
<keyword evidence="9" id="KW-1185">Reference proteome</keyword>
<keyword evidence="5" id="KW-0699">rRNA-binding</keyword>
<dbReference type="InterPro" id="IPR003256">
    <property type="entry name" value="Ribosomal_uL24"/>
</dbReference>
<evidence type="ECO:0000259" key="7">
    <source>
        <dbReference type="SMART" id="SM00739"/>
    </source>
</evidence>
<name>A0ABS3F7H9_9PROT</name>
<dbReference type="InterPro" id="IPR014722">
    <property type="entry name" value="Rib_uL2_dom2"/>
</dbReference>
<dbReference type="Pfam" id="PF00467">
    <property type="entry name" value="KOW"/>
    <property type="match status" value="1"/>
</dbReference>
<evidence type="ECO:0000256" key="6">
    <source>
        <dbReference type="RuleBase" id="RU003477"/>
    </source>
</evidence>
<comment type="function">
    <text evidence="5">One of two assembly initiator proteins, it binds directly to the 5'-end of the 23S rRNA, where it nucleates assembly of the 50S subunit.</text>
</comment>
<gene>
    <name evidence="5 8" type="primary">rplX</name>
    <name evidence="8" type="ORF">J0X12_11695</name>
</gene>
<dbReference type="InterPro" id="IPR005825">
    <property type="entry name" value="Ribosomal_uL24_CS"/>
</dbReference>
<dbReference type="SUPFAM" id="SSF50104">
    <property type="entry name" value="Translation proteins SH3-like domain"/>
    <property type="match status" value="1"/>
</dbReference>